<keyword evidence="4" id="KW-0067">ATP-binding</keyword>
<sequence>MERSYQMTKNNIVPNLQTKVTFGRFKQIYFTLKEVIKIAFRIQPKLLVAVLILNAVWGFSAVPGFYLEKLIIDKFVQGITGVDWKPVFYQVALLLAFSLGLSLFRNILGSYNRFLRRTLSRYVDSELDVLIGNKVSVLKLSVIESPQFKDRFSKVQRESGRRAWGLMMPISDIPNYVIGFASAVAILILVNPFISIGVLIFSIPRFLIDSKFIKKDYELDTQMSTKYRIWGWLRYYLVENRNFIELKLLKLTNYLSGRMRNISTEVIKKRIELNKKREISSFLGHLPLTIYDYAISLFLAFLVIIGKITVGSFQLYLRSLRSAEENLGGLVSSFLEIYENYIYVVDLVWFLNIKEEVQKEDEVKTIDDSSIEIEFKNVWFKYPRTDKWVLTGVNLKVKPSEKLALVGENGAGKSTLIKLLGGFYLPKKGKILINGKDLNEIDLSAWRDKLAVLFQQFETYPFSAKESIGYGDIQRIEDFEGIKEAAKKTGVDEYIEELPLKYNNPLAPEFDRGVNPSIGQWQRIGIARMLFRKAARILILDEPTSNVDPEAEEKIFKELVKVTRGKILIFVTQRFSTVRIADRIFVMHQGQIIEEGTHRSLMEKDGKYKRLFTLQAQAYLS</sequence>
<dbReference type="AlphaFoldDB" id="A0A1F7YYV9"/>
<keyword evidence="5 7" id="KW-1133">Transmembrane helix</keyword>
<dbReference type="Proteomes" id="UP000177169">
    <property type="component" value="Unassembled WGS sequence"/>
</dbReference>
<keyword evidence="2 7" id="KW-0812">Transmembrane</keyword>
<proteinExistence type="predicted"/>
<dbReference type="InterPro" id="IPR003439">
    <property type="entry name" value="ABC_transporter-like_ATP-bd"/>
</dbReference>
<dbReference type="STRING" id="1802505.A3D01_04285"/>
<comment type="caution">
    <text evidence="9">The sequence shown here is derived from an EMBL/GenBank/DDBJ whole genome shotgun (WGS) entry which is preliminary data.</text>
</comment>
<dbReference type="SUPFAM" id="SSF90123">
    <property type="entry name" value="ABC transporter transmembrane region"/>
    <property type="match status" value="1"/>
</dbReference>
<protein>
    <recommendedName>
        <fullName evidence="8">ABC transporter domain-containing protein</fullName>
    </recommendedName>
</protein>
<evidence type="ECO:0000256" key="6">
    <source>
        <dbReference type="ARBA" id="ARBA00023136"/>
    </source>
</evidence>
<evidence type="ECO:0000256" key="3">
    <source>
        <dbReference type="ARBA" id="ARBA00022741"/>
    </source>
</evidence>
<dbReference type="GO" id="GO:0005524">
    <property type="term" value="F:ATP binding"/>
    <property type="evidence" value="ECO:0007669"/>
    <property type="project" value="UniProtKB-KW"/>
</dbReference>
<keyword evidence="3" id="KW-0547">Nucleotide-binding</keyword>
<dbReference type="GO" id="GO:0016887">
    <property type="term" value="F:ATP hydrolysis activity"/>
    <property type="evidence" value="ECO:0007669"/>
    <property type="project" value="InterPro"/>
</dbReference>
<dbReference type="PANTHER" id="PTHR43394">
    <property type="entry name" value="ATP-DEPENDENT PERMEASE MDL1, MITOCHONDRIAL"/>
    <property type="match status" value="1"/>
</dbReference>
<feature type="transmembrane region" description="Helical" evidence="7">
    <location>
        <begin position="176"/>
        <end position="203"/>
    </location>
</feature>
<dbReference type="EMBL" id="MGGR01000032">
    <property type="protein sequence ID" value="OGM32374.1"/>
    <property type="molecule type" value="Genomic_DNA"/>
</dbReference>
<evidence type="ECO:0000259" key="8">
    <source>
        <dbReference type="PROSITE" id="PS50893"/>
    </source>
</evidence>
<gene>
    <name evidence="9" type="ORF">A3D01_04285</name>
</gene>
<evidence type="ECO:0000256" key="4">
    <source>
        <dbReference type="ARBA" id="ARBA00022840"/>
    </source>
</evidence>
<feature type="domain" description="ABC transporter" evidence="8">
    <location>
        <begin position="373"/>
        <end position="614"/>
    </location>
</feature>
<dbReference type="PROSITE" id="PS50893">
    <property type="entry name" value="ABC_TRANSPORTER_2"/>
    <property type="match status" value="1"/>
</dbReference>
<feature type="transmembrane region" description="Helical" evidence="7">
    <location>
        <begin position="46"/>
        <end position="67"/>
    </location>
</feature>
<evidence type="ECO:0000256" key="1">
    <source>
        <dbReference type="ARBA" id="ARBA00004651"/>
    </source>
</evidence>
<evidence type="ECO:0000313" key="10">
    <source>
        <dbReference type="Proteomes" id="UP000177169"/>
    </source>
</evidence>
<organism evidence="9 10">
    <name type="scientific">Candidatus Woesebacteria bacterium RIFCSPHIGHO2_02_FULL_39_13</name>
    <dbReference type="NCBI Taxonomy" id="1802505"/>
    <lineage>
        <taxon>Bacteria</taxon>
        <taxon>Candidatus Woeseibacteriota</taxon>
    </lineage>
</organism>
<dbReference type="SMART" id="SM00382">
    <property type="entry name" value="AAA"/>
    <property type="match status" value="1"/>
</dbReference>
<accession>A0A1F7YYV9</accession>
<dbReference type="Gene3D" id="1.20.1560.10">
    <property type="entry name" value="ABC transporter type 1, transmembrane domain"/>
    <property type="match status" value="1"/>
</dbReference>
<dbReference type="InterPro" id="IPR003593">
    <property type="entry name" value="AAA+_ATPase"/>
</dbReference>
<dbReference type="SUPFAM" id="SSF52540">
    <property type="entry name" value="P-loop containing nucleoside triphosphate hydrolases"/>
    <property type="match status" value="1"/>
</dbReference>
<comment type="subcellular location">
    <subcellularLocation>
        <location evidence="1">Cell membrane</location>
        <topology evidence="1">Multi-pass membrane protein</topology>
    </subcellularLocation>
</comment>
<feature type="transmembrane region" description="Helical" evidence="7">
    <location>
        <begin position="87"/>
        <end position="108"/>
    </location>
</feature>
<keyword evidence="6 7" id="KW-0472">Membrane</keyword>
<name>A0A1F7YYV9_9BACT</name>
<dbReference type="Gene3D" id="3.40.50.300">
    <property type="entry name" value="P-loop containing nucleotide triphosphate hydrolases"/>
    <property type="match status" value="1"/>
</dbReference>
<evidence type="ECO:0000313" key="9">
    <source>
        <dbReference type="EMBL" id="OGM32374.1"/>
    </source>
</evidence>
<dbReference type="PANTHER" id="PTHR43394:SF1">
    <property type="entry name" value="ATP-BINDING CASSETTE SUB-FAMILY B MEMBER 10, MITOCHONDRIAL"/>
    <property type="match status" value="1"/>
</dbReference>
<evidence type="ECO:0000256" key="5">
    <source>
        <dbReference type="ARBA" id="ARBA00022989"/>
    </source>
</evidence>
<evidence type="ECO:0000256" key="7">
    <source>
        <dbReference type="SAM" id="Phobius"/>
    </source>
</evidence>
<dbReference type="GO" id="GO:0015421">
    <property type="term" value="F:ABC-type oligopeptide transporter activity"/>
    <property type="evidence" value="ECO:0007669"/>
    <property type="project" value="TreeGrafter"/>
</dbReference>
<reference evidence="9 10" key="1">
    <citation type="journal article" date="2016" name="Nat. Commun.">
        <title>Thousands of microbial genomes shed light on interconnected biogeochemical processes in an aquifer system.</title>
        <authorList>
            <person name="Anantharaman K."/>
            <person name="Brown C.T."/>
            <person name="Hug L.A."/>
            <person name="Sharon I."/>
            <person name="Castelle C.J."/>
            <person name="Probst A.J."/>
            <person name="Thomas B.C."/>
            <person name="Singh A."/>
            <person name="Wilkins M.J."/>
            <person name="Karaoz U."/>
            <person name="Brodie E.L."/>
            <person name="Williams K.H."/>
            <person name="Hubbard S.S."/>
            <person name="Banfield J.F."/>
        </authorList>
    </citation>
    <scope>NUCLEOTIDE SEQUENCE [LARGE SCALE GENOMIC DNA]</scope>
</reference>
<evidence type="ECO:0000256" key="2">
    <source>
        <dbReference type="ARBA" id="ARBA00022692"/>
    </source>
</evidence>
<dbReference type="InterPro" id="IPR039421">
    <property type="entry name" value="Type_1_exporter"/>
</dbReference>
<dbReference type="InterPro" id="IPR027417">
    <property type="entry name" value="P-loop_NTPase"/>
</dbReference>
<dbReference type="GO" id="GO:0005886">
    <property type="term" value="C:plasma membrane"/>
    <property type="evidence" value="ECO:0007669"/>
    <property type="project" value="UniProtKB-SubCell"/>
</dbReference>
<dbReference type="InterPro" id="IPR036640">
    <property type="entry name" value="ABC1_TM_sf"/>
</dbReference>
<dbReference type="Pfam" id="PF00005">
    <property type="entry name" value="ABC_tran"/>
    <property type="match status" value="1"/>
</dbReference>